<name>A0A2P5AXQ6_TREOI</name>
<protein>
    <submittedName>
        <fullName evidence="1">Uncharacterized protein</fullName>
    </submittedName>
</protein>
<dbReference type="Proteomes" id="UP000237000">
    <property type="component" value="Unassembled WGS sequence"/>
</dbReference>
<evidence type="ECO:0000313" key="1">
    <source>
        <dbReference type="EMBL" id="PON41340.1"/>
    </source>
</evidence>
<reference evidence="2" key="1">
    <citation type="submission" date="2016-06" db="EMBL/GenBank/DDBJ databases">
        <title>Parallel loss of symbiosis genes in relatives of nitrogen-fixing non-legume Parasponia.</title>
        <authorList>
            <person name="Van Velzen R."/>
            <person name="Holmer R."/>
            <person name="Bu F."/>
            <person name="Rutten L."/>
            <person name="Van Zeijl A."/>
            <person name="Liu W."/>
            <person name="Santuari L."/>
            <person name="Cao Q."/>
            <person name="Sharma T."/>
            <person name="Shen D."/>
            <person name="Roswanjaya Y."/>
            <person name="Wardhani T."/>
            <person name="Kalhor M.S."/>
            <person name="Jansen J."/>
            <person name="Van den Hoogen J."/>
            <person name="Gungor B."/>
            <person name="Hartog M."/>
            <person name="Hontelez J."/>
            <person name="Verver J."/>
            <person name="Yang W.-C."/>
            <person name="Schijlen E."/>
            <person name="Repin R."/>
            <person name="Schilthuizen M."/>
            <person name="Schranz E."/>
            <person name="Heidstra R."/>
            <person name="Miyata K."/>
            <person name="Fedorova E."/>
            <person name="Kohlen W."/>
            <person name="Bisseling T."/>
            <person name="Smit S."/>
            <person name="Geurts R."/>
        </authorList>
    </citation>
    <scope>NUCLEOTIDE SEQUENCE [LARGE SCALE GENOMIC DNA]</scope>
    <source>
        <strain evidence="2">cv. RG33-2</strain>
    </source>
</reference>
<keyword evidence="2" id="KW-1185">Reference proteome</keyword>
<feature type="non-terminal residue" evidence="1">
    <location>
        <position position="28"/>
    </location>
</feature>
<dbReference type="AlphaFoldDB" id="A0A2P5AXQ6"/>
<evidence type="ECO:0000313" key="2">
    <source>
        <dbReference type="Proteomes" id="UP000237000"/>
    </source>
</evidence>
<gene>
    <name evidence="1" type="ORF">TorRG33x02_338400</name>
</gene>
<sequence>MVLREGLFYAYRSYLQVSIIECDALRVI</sequence>
<proteinExistence type="predicted"/>
<dbReference type="EMBL" id="JXTC01000663">
    <property type="protein sequence ID" value="PON41340.1"/>
    <property type="molecule type" value="Genomic_DNA"/>
</dbReference>
<accession>A0A2P5AXQ6</accession>
<dbReference type="InParanoid" id="A0A2P5AXQ6"/>
<comment type="caution">
    <text evidence="1">The sequence shown here is derived from an EMBL/GenBank/DDBJ whole genome shotgun (WGS) entry which is preliminary data.</text>
</comment>
<organism evidence="1 2">
    <name type="scientific">Trema orientale</name>
    <name type="common">Charcoal tree</name>
    <name type="synonym">Celtis orientalis</name>
    <dbReference type="NCBI Taxonomy" id="63057"/>
    <lineage>
        <taxon>Eukaryota</taxon>
        <taxon>Viridiplantae</taxon>
        <taxon>Streptophyta</taxon>
        <taxon>Embryophyta</taxon>
        <taxon>Tracheophyta</taxon>
        <taxon>Spermatophyta</taxon>
        <taxon>Magnoliopsida</taxon>
        <taxon>eudicotyledons</taxon>
        <taxon>Gunneridae</taxon>
        <taxon>Pentapetalae</taxon>
        <taxon>rosids</taxon>
        <taxon>fabids</taxon>
        <taxon>Rosales</taxon>
        <taxon>Cannabaceae</taxon>
        <taxon>Trema</taxon>
    </lineage>
</organism>